<dbReference type="PANTHER" id="PTHR33088:SF78">
    <property type="entry name" value="LEGUMINOSIN GROUP485 SECRETED PEPTIDE"/>
    <property type="match status" value="1"/>
</dbReference>
<dbReference type="EMBL" id="JAMSHJ010000002">
    <property type="protein sequence ID" value="KAI5435721.1"/>
    <property type="molecule type" value="Genomic_DNA"/>
</dbReference>
<sequence length="124" mass="13222">PIHQAMVSMKIFIPYLLLVVTFSSMSLEARNLLQTTTQPNFSKPTLPPLPSIPTLPQGNVPPLPTIPSLPKLTLPPLPSIPMNPTLPSLNLPPLSSTSLPNLPTISTIISSIPFFSPPPSTSSP</sequence>
<evidence type="ECO:0000313" key="4">
    <source>
        <dbReference type="Proteomes" id="UP001058974"/>
    </source>
</evidence>
<protein>
    <submittedName>
        <fullName evidence="3">Uncharacterized protein</fullName>
    </submittedName>
</protein>
<keyword evidence="4" id="KW-1185">Reference proteome</keyword>
<evidence type="ECO:0000256" key="2">
    <source>
        <dbReference type="SAM" id="SignalP"/>
    </source>
</evidence>
<dbReference type="Proteomes" id="UP001058974">
    <property type="component" value="Chromosome 2"/>
</dbReference>
<keyword evidence="2" id="KW-0732">Signal</keyword>
<dbReference type="AlphaFoldDB" id="A0A9D4YFS1"/>
<feature type="chain" id="PRO_5038811176" evidence="2">
    <location>
        <begin position="30"/>
        <end position="124"/>
    </location>
</feature>
<accession>A0A9D4YFS1</accession>
<feature type="non-terminal residue" evidence="3">
    <location>
        <position position="1"/>
    </location>
</feature>
<dbReference type="PANTHER" id="PTHR33088">
    <property type="entry name" value="MUCIN-2"/>
    <property type="match status" value="1"/>
</dbReference>
<dbReference type="InterPro" id="IPR044659">
    <property type="entry name" value="PELPK1_2"/>
</dbReference>
<reference evidence="3 4" key="1">
    <citation type="journal article" date="2022" name="Nat. Genet.">
        <title>Improved pea reference genome and pan-genome highlight genomic features and evolutionary characteristics.</title>
        <authorList>
            <person name="Yang T."/>
            <person name="Liu R."/>
            <person name="Luo Y."/>
            <person name="Hu S."/>
            <person name="Wang D."/>
            <person name="Wang C."/>
            <person name="Pandey M.K."/>
            <person name="Ge S."/>
            <person name="Xu Q."/>
            <person name="Li N."/>
            <person name="Li G."/>
            <person name="Huang Y."/>
            <person name="Saxena R.K."/>
            <person name="Ji Y."/>
            <person name="Li M."/>
            <person name="Yan X."/>
            <person name="He Y."/>
            <person name="Liu Y."/>
            <person name="Wang X."/>
            <person name="Xiang C."/>
            <person name="Varshney R.K."/>
            <person name="Ding H."/>
            <person name="Gao S."/>
            <person name="Zong X."/>
        </authorList>
    </citation>
    <scope>NUCLEOTIDE SEQUENCE [LARGE SCALE GENOMIC DNA]</scope>
    <source>
        <strain evidence="3 4">cv. Zhongwan 6</strain>
    </source>
</reference>
<evidence type="ECO:0000256" key="1">
    <source>
        <dbReference type="SAM" id="MobiDB-lite"/>
    </source>
</evidence>
<name>A0A9D4YFS1_PEA</name>
<proteinExistence type="predicted"/>
<feature type="region of interest" description="Disordered" evidence="1">
    <location>
        <begin position="37"/>
        <end position="67"/>
    </location>
</feature>
<dbReference type="Gramene" id="Psat02G0223000-T1">
    <property type="protein sequence ID" value="KAI5435721.1"/>
    <property type="gene ID" value="KIW84_022230"/>
</dbReference>
<evidence type="ECO:0000313" key="3">
    <source>
        <dbReference type="EMBL" id="KAI5435721.1"/>
    </source>
</evidence>
<feature type="signal peptide" evidence="2">
    <location>
        <begin position="1"/>
        <end position="29"/>
    </location>
</feature>
<gene>
    <name evidence="3" type="ORF">KIW84_022230</name>
</gene>
<organism evidence="3 4">
    <name type="scientific">Pisum sativum</name>
    <name type="common">Garden pea</name>
    <name type="synonym">Lathyrus oleraceus</name>
    <dbReference type="NCBI Taxonomy" id="3888"/>
    <lineage>
        <taxon>Eukaryota</taxon>
        <taxon>Viridiplantae</taxon>
        <taxon>Streptophyta</taxon>
        <taxon>Embryophyta</taxon>
        <taxon>Tracheophyta</taxon>
        <taxon>Spermatophyta</taxon>
        <taxon>Magnoliopsida</taxon>
        <taxon>eudicotyledons</taxon>
        <taxon>Gunneridae</taxon>
        <taxon>Pentapetalae</taxon>
        <taxon>rosids</taxon>
        <taxon>fabids</taxon>
        <taxon>Fabales</taxon>
        <taxon>Fabaceae</taxon>
        <taxon>Papilionoideae</taxon>
        <taxon>50 kb inversion clade</taxon>
        <taxon>NPAAA clade</taxon>
        <taxon>Hologalegina</taxon>
        <taxon>IRL clade</taxon>
        <taxon>Fabeae</taxon>
        <taxon>Lathyrus</taxon>
    </lineage>
</organism>
<comment type="caution">
    <text evidence="3">The sequence shown here is derived from an EMBL/GenBank/DDBJ whole genome shotgun (WGS) entry which is preliminary data.</text>
</comment>
<feature type="compositionally biased region" description="Pro residues" evidence="1">
    <location>
        <begin position="45"/>
        <end position="67"/>
    </location>
</feature>